<organism evidence="3 4">
    <name type="scientific">Enterocloster hominis</name>
    <name type="common">ex Hitch et al. 2024</name>
    <dbReference type="NCBI Taxonomy" id="1917870"/>
    <lineage>
        <taxon>Bacteria</taxon>
        <taxon>Bacillati</taxon>
        <taxon>Bacillota</taxon>
        <taxon>Clostridia</taxon>
        <taxon>Lachnospirales</taxon>
        <taxon>Lachnospiraceae</taxon>
        <taxon>Enterocloster</taxon>
    </lineage>
</organism>
<keyword evidence="1" id="KW-0378">Hydrolase</keyword>
<evidence type="ECO:0000313" key="3">
    <source>
        <dbReference type="EMBL" id="MEQ2425385.1"/>
    </source>
</evidence>
<keyword evidence="4" id="KW-1185">Reference proteome</keyword>
<dbReference type="Gene3D" id="3.90.79.10">
    <property type="entry name" value="Nucleoside Triphosphate Pyrophosphohydrolase"/>
    <property type="match status" value="1"/>
</dbReference>
<evidence type="ECO:0000313" key="4">
    <source>
        <dbReference type="Proteomes" id="UP001454086"/>
    </source>
</evidence>
<feature type="domain" description="Nudix hydrolase" evidence="2">
    <location>
        <begin position="19"/>
        <end position="121"/>
    </location>
</feature>
<accession>A0ABV1D5X7</accession>
<dbReference type="PROSITE" id="PS00893">
    <property type="entry name" value="NUDIX_BOX"/>
    <property type="match status" value="1"/>
</dbReference>
<dbReference type="EMBL" id="JBBMFM010000031">
    <property type="protein sequence ID" value="MEQ2425385.1"/>
    <property type="molecule type" value="Genomic_DNA"/>
</dbReference>
<dbReference type="CDD" id="cd04665">
    <property type="entry name" value="NUDIX_RppH"/>
    <property type="match status" value="1"/>
</dbReference>
<dbReference type="SUPFAM" id="SSF55811">
    <property type="entry name" value="Nudix"/>
    <property type="match status" value="1"/>
</dbReference>
<dbReference type="InterPro" id="IPR014078">
    <property type="entry name" value="Nudix_YtkD"/>
</dbReference>
<dbReference type="InterPro" id="IPR020084">
    <property type="entry name" value="NUDIX_hydrolase_CS"/>
</dbReference>
<dbReference type="Pfam" id="PF00293">
    <property type="entry name" value="NUDIX"/>
    <property type="match status" value="1"/>
</dbReference>
<comment type="caution">
    <text evidence="3">The sequence shown here is derived from an EMBL/GenBank/DDBJ whole genome shotgun (WGS) entry which is preliminary data.</text>
</comment>
<proteinExistence type="predicted"/>
<protein>
    <submittedName>
        <fullName evidence="3">NUDIX domain-containing protein</fullName>
    </submittedName>
</protein>
<evidence type="ECO:0000256" key="1">
    <source>
        <dbReference type="ARBA" id="ARBA00022801"/>
    </source>
</evidence>
<evidence type="ECO:0000259" key="2">
    <source>
        <dbReference type="Pfam" id="PF00293"/>
    </source>
</evidence>
<dbReference type="Proteomes" id="UP001454086">
    <property type="component" value="Unassembled WGS sequence"/>
</dbReference>
<dbReference type="RefSeq" id="WP_327394956.1">
    <property type="nucleotide sequence ID" value="NZ_JAJFDX010000011.1"/>
</dbReference>
<sequence>MMEVKFYDCMDVEDDKIRFAVIVARHMGAWVFCRHRDRPTFEVPGGHRETNEDIRRTAERELFEETGAAEFTMSPVCVYSVTGKNRVNATGQETFGMLYYAEIFRFGEKPESEIEEVRLFPELPSEWTYPLIQPELIKRVMASGFFGK</sequence>
<reference evidence="3 4" key="1">
    <citation type="submission" date="2024-03" db="EMBL/GenBank/DDBJ databases">
        <title>Human intestinal bacterial collection.</title>
        <authorList>
            <person name="Pauvert C."/>
            <person name="Hitch T.C.A."/>
            <person name="Clavel T."/>
        </authorList>
    </citation>
    <scope>NUCLEOTIDE SEQUENCE [LARGE SCALE GENOMIC DNA]</scope>
    <source>
        <strain evidence="3 4">CLA-SR-H021</strain>
    </source>
</reference>
<gene>
    <name evidence="3" type="ORF">WMQ36_10410</name>
</gene>
<dbReference type="InterPro" id="IPR015797">
    <property type="entry name" value="NUDIX_hydrolase-like_dom_sf"/>
</dbReference>
<dbReference type="InterPro" id="IPR000086">
    <property type="entry name" value="NUDIX_hydrolase_dom"/>
</dbReference>
<name>A0ABV1D5X7_9FIRM</name>